<dbReference type="PANTHER" id="PTHR30509">
    <property type="entry name" value="P-HYDROXYBENZOIC ACID EFFLUX PUMP SUBUNIT-RELATED"/>
    <property type="match status" value="1"/>
</dbReference>
<evidence type="ECO:0000256" key="5">
    <source>
        <dbReference type="ARBA" id="ARBA00023136"/>
    </source>
</evidence>
<evidence type="ECO:0000313" key="10">
    <source>
        <dbReference type="Proteomes" id="UP000323317"/>
    </source>
</evidence>
<dbReference type="InterPro" id="IPR049453">
    <property type="entry name" value="Memb_transporter_dom"/>
</dbReference>
<dbReference type="Proteomes" id="UP000323317">
    <property type="component" value="Unassembled WGS sequence"/>
</dbReference>
<reference evidence="9 10" key="1">
    <citation type="submission" date="2019-08" db="EMBL/GenBank/DDBJ databases">
        <title>Bacillus genomes from the desert of Cuatro Cienegas, Coahuila.</title>
        <authorList>
            <person name="Olmedo-Alvarez G."/>
        </authorList>
    </citation>
    <scope>NUCLEOTIDE SEQUENCE [LARGE SCALE GENOMIC DNA]</scope>
    <source>
        <strain evidence="9 10">CH40_1T</strain>
    </source>
</reference>
<name>A0A5D4KBL5_9BACI</name>
<evidence type="ECO:0000256" key="4">
    <source>
        <dbReference type="ARBA" id="ARBA00022989"/>
    </source>
</evidence>
<sequence length="733" mass="82442">MKKLHNQPVWLGRFLASDPGRKRFQSAGKTTISIITSVFTMMLLLNVFNYGTITPAIVAGMVGLLSIMLVMDDTLAKKKVTTLLIGISGAAGITIGSLSTGHPFILNILMVIIIFSAFYFSKLQIRYFSMGMTAFMTTYFSSILALDAAHLSWFYIGIVCGVFFSFLYNFVIFKGSAHGLRRGLRSFHIQTNLVLTLLIQWILEPENRKQKKRLLDKNVQRLNEYSRMVAGDITEEDLRKLWPGISVSQLRLYIFDAEMLIQTLTASVEKLEGQGAFEQNDIEELVVRIVQSLRDTKVLSHNYSSHALQDAESAVQELRLLLADVLNSQEEPQKWVYPLRRIESIANHVVDAAVIIQQSMNSPESRQNVEKYYNASSQEKYADLPEEKEEETKTLKPTTRKAIQSIVAGILAIITGHIISPVQPYWVLLTTFIIQIGTESVGRTYVKGFQRSLGTVIGAAAGFIAANLVTGNAALEVILLFVVIFLTFYVFTVSYTWMSFFITMLIAFMYDLLLGGISVELITARVIDTIAGALIALLVSALVLPKKTTDKVTESFDDFLEELKEYTSDYLKTFIDQEPKELTDQAFDLDQKLQVIKDEAQSLLQRPDSATKSGISRWMLVVTSINYYAKHLLASSHRNVSAGVPGDLQEVFVLTEKKLRINIDLLQDLIKEKENKSLFWSLDEERDRIETLSPSRQKGKADLIHHMYYIWRINQSIIALGNELGAGEAGTKP</sequence>
<comment type="caution">
    <text evidence="9">The sequence shown here is derived from an EMBL/GenBank/DDBJ whole genome shotgun (WGS) entry which is preliminary data.</text>
</comment>
<dbReference type="GO" id="GO:0005886">
    <property type="term" value="C:plasma membrane"/>
    <property type="evidence" value="ECO:0007669"/>
    <property type="project" value="UniProtKB-SubCell"/>
</dbReference>
<keyword evidence="4 7" id="KW-1133">Transmembrane helix</keyword>
<feature type="transmembrane region" description="Helical" evidence="7">
    <location>
        <begin position="152"/>
        <end position="173"/>
    </location>
</feature>
<evidence type="ECO:0000259" key="8">
    <source>
        <dbReference type="Pfam" id="PF13515"/>
    </source>
</evidence>
<evidence type="ECO:0000256" key="2">
    <source>
        <dbReference type="ARBA" id="ARBA00022475"/>
    </source>
</evidence>
<dbReference type="PANTHER" id="PTHR30509:SF9">
    <property type="entry name" value="MULTIDRUG RESISTANCE PROTEIN MDTO"/>
    <property type="match status" value="1"/>
</dbReference>
<comment type="similarity">
    <text evidence="6">Belongs to the YccS/YhfK family.</text>
</comment>
<accession>A0A5D4KBL5</accession>
<keyword evidence="5 7" id="KW-0472">Membrane</keyword>
<feature type="transmembrane region" description="Helical" evidence="7">
    <location>
        <begin position="526"/>
        <end position="544"/>
    </location>
</feature>
<feature type="transmembrane region" description="Helical" evidence="7">
    <location>
        <begin position="53"/>
        <end position="71"/>
    </location>
</feature>
<organism evidence="9 10">
    <name type="scientific">Rossellomorea vietnamensis</name>
    <dbReference type="NCBI Taxonomy" id="218284"/>
    <lineage>
        <taxon>Bacteria</taxon>
        <taxon>Bacillati</taxon>
        <taxon>Bacillota</taxon>
        <taxon>Bacilli</taxon>
        <taxon>Bacillales</taxon>
        <taxon>Bacillaceae</taxon>
        <taxon>Rossellomorea</taxon>
    </lineage>
</organism>
<protein>
    <submittedName>
        <fullName evidence="9">FUSC family protein</fullName>
    </submittedName>
</protein>
<keyword evidence="2" id="KW-1003">Cell membrane</keyword>
<dbReference type="EMBL" id="VTEH01000013">
    <property type="protein sequence ID" value="TYR74269.1"/>
    <property type="molecule type" value="Genomic_DNA"/>
</dbReference>
<feature type="transmembrane region" description="Helical" evidence="7">
    <location>
        <begin position="458"/>
        <end position="491"/>
    </location>
</feature>
<dbReference type="AlphaFoldDB" id="A0A5D4KBL5"/>
<proteinExistence type="inferred from homology"/>
<dbReference type="RefSeq" id="WP_148947755.1">
    <property type="nucleotide sequence ID" value="NZ_VTEH01000013.1"/>
</dbReference>
<evidence type="ECO:0000256" key="6">
    <source>
        <dbReference type="ARBA" id="ARBA00043993"/>
    </source>
</evidence>
<feature type="domain" description="Integral membrane bound transporter" evidence="8">
    <location>
        <begin position="411"/>
        <end position="539"/>
    </location>
</feature>
<feature type="transmembrane region" description="Helical" evidence="7">
    <location>
        <begin position="127"/>
        <end position="146"/>
    </location>
</feature>
<evidence type="ECO:0000256" key="3">
    <source>
        <dbReference type="ARBA" id="ARBA00022692"/>
    </source>
</evidence>
<keyword evidence="3 7" id="KW-0812">Transmembrane</keyword>
<gene>
    <name evidence="9" type="ORF">FZC79_15785</name>
</gene>
<dbReference type="Pfam" id="PF13515">
    <property type="entry name" value="FUSC_2"/>
    <property type="match status" value="1"/>
</dbReference>
<feature type="transmembrane region" description="Helical" evidence="7">
    <location>
        <begin position="402"/>
        <end position="419"/>
    </location>
</feature>
<evidence type="ECO:0000256" key="7">
    <source>
        <dbReference type="SAM" id="Phobius"/>
    </source>
</evidence>
<evidence type="ECO:0000256" key="1">
    <source>
        <dbReference type="ARBA" id="ARBA00004651"/>
    </source>
</evidence>
<feature type="transmembrane region" description="Helical" evidence="7">
    <location>
        <begin position="104"/>
        <end position="120"/>
    </location>
</feature>
<comment type="subcellular location">
    <subcellularLocation>
        <location evidence="1">Cell membrane</location>
        <topology evidence="1">Multi-pass membrane protein</topology>
    </subcellularLocation>
</comment>
<evidence type="ECO:0000313" key="9">
    <source>
        <dbReference type="EMBL" id="TYR74269.1"/>
    </source>
</evidence>
<feature type="transmembrane region" description="Helical" evidence="7">
    <location>
        <begin position="80"/>
        <end position="98"/>
    </location>
</feature>